<dbReference type="InterPro" id="IPR033985">
    <property type="entry name" value="SusD-like_N"/>
</dbReference>
<dbReference type="CDD" id="cd08977">
    <property type="entry name" value="SusD"/>
    <property type="match status" value="1"/>
</dbReference>
<organism evidence="8 9">
    <name type="scientific">Butyricimonas paravirosa</name>
    <dbReference type="NCBI Taxonomy" id="1472417"/>
    <lineage>
        <taxon>Bacteria</taxon>
        <taxon>Pseudomonadati</taxon>
        <taxon>Bacteroidota</taxon>
        <taxon>Bacteroidia</taxon>
        <taxon>Bacteroidales</taxon>
        <taxon>Odoribacteraceae</taxon>
        <taxon>Butyricimonas</taxon>
    </lineage>
</organism>
<evidence type="ECO:0000256" key="5">
    <source>
        <dbReference type="ARBA" id="ARBA00023237"/>
    </source>
</evidence>
<proteinExistence type="inferred from homology"/>
<keyword evidence="9" id="KW-1185">Reference proteome</keyword>
<dbReference type="InterPro" id="IPR012944">
    <property type="entry name" value="SusD_RagB_dom"/>
</dbReference>
<feature type="domain" description="RagB/SusD" evidence="6">
    <location>
        <begin position="348"/>
        <end position="486"/>
    </location>
</feature>
<gene>
    <name evidence="8" type="ORF">F1644_20480</name>
</gene>
<comment type="subcellular location">
    <subcellularLocation>
        <location evidence="1">Cell outer membrane</location>
    </subcellularLocation>
</comment>
<reference evidence="8 9" key="1">
    <citation type="submission" date="2019-09" db="EMBL/GenBank/DDBJ databases">
        <title>Butyricimonas paravirosa DSM 105722 (=214-4 = JCM 18677 = CCUG 65563).</title>
        <authorList>
            <person name="Le Roy T."/>
            <person name="Cani P.D."/>
        </authorList>
    </citation>
    <scope>NUCLEOTIDE SEQUENCE [LARGE SCALE GENOMIC DNA]</scope>
    <source>
        <strain evidence="8 9">DSM 105722</strain>
    </source>
</reference>
<evidence type="ECO:0000313" key="9">
    <source>
        <dbReference type="Proteomes" id="UP001302374"/>
    </source>
</evidence>
<dbReference type="InterPro" id="IPR011990">
    <property type="entry name" value="TPR-like_helical_dom_sf"/>
</dbReference>
<comment type="similarity">
    <text evidence="2">Belongs to the SusD family.</text>
</comment>
<protein>
    <submittedName>
        <fullName evidence="8">RagB/SusD family nutrient uptake outer membrane protein</fullName>
    </submittedName>
</protein>
<evidence type="ECO:0000259" key="6">
    <source>
        <dbReference type="Pfam" id="PF07980"/>
    </source>
</evidence>
<dbReference type="Pfam" id="PF14322">
    <property type="entry name" value="SusD-like_3"/>
    <property type="match status" value="1"/>
</dbReference>
<evidence type="ECO:0000259" key="7">
    <source>
        <dbReference type="Pfam" id="PF14322"/>
    </source>
</evidence>
<name>A0ABZ0G0V3_9BACT</name>
<dbReference type="Pfam" id="PF07980">
    <property type="entry name" value="SusD_RagB"/>
    <property type="match status" value="1"/>
</dbReference>
<dbReference type="PROSITE" id="PS51257">
    <property type="entry name" value="PROKAR_LIPOPROTEIN"/>
    <property type="match status" value="1"/>
</dbReference>
<evidence type="ECO:0000256" key="4">
    <source>
        <dbReference type="ARBA" id="ARBA00023136"/>
    </source>
</evidence>
<keyword evidence="5" id="KW-0998">Cell outer membrane</keyword>
<keyword evidence="3" id="KW-0732">Signal</keyword>
<dbReference type="Proteomes" id="UP001302374">
    <property type="component" value="Chromosome"/>
</dbReference>
<dbReference type="EMBL" id="CP043839">
    <property type="protein sequence ID" value="WOF14483.1"/>
    <property type="molecule type" value="Genomic_DNA"/>
</dbReference>
<feature type="domain" description="SusD-like N-terminal" evidence="7">
    <location>
        <begin position="20"/>
        <end position="227"/>
    </location>
</feature>
<evidence type="ECO:0000313" key="8">
    <source>
        <dbReference type="EMBL" id="WOF14483.1"/>
    </source>
</evidence>
<dbReference type="Gene3D" id="1.25.40.390">
    <property type="match status" value="1"/>
</dbReference>
<evidence type="ECO:0000256" key="3">
    <source>
        <dbReference type="ARBA" id="ARBA00022729"/>
    </source>
</evidence>
<sequence>MMKKNIYLLIILLSLVGCKDFLEETSQDLVRPSQVTDLEQILLGDGYGSPYYSTTIFTDEQASTNLDDESFQSTYDELKWLYTWNKDMFTDAGAGYFHCFWEMPYRRILGCNLVLDYLDEMAGKEVLRESLRGEALVLRAWNYFHLVNMFGIAYSQGNPSTDLGVPLKLDATVNGDFYTRNTVAEVYARIEKDLLDGNRLLMENRYERTFYRIDHLAAKAMLSRVYLYMENWDKALAYADSVLILKSDLLDLNNFSMDVYNTSGTGSVYLATAPDEIIWARNYLTGYSLSSSVIAWVIGPFVVSQELIGRYEQGAFADISAKRVRDLRAFFYFTFGMDIWGFQGDMRESIAKGGSSSYIQGIRTAELYLNRAEAYTQKFLKEGNDAYRNQALTDLNKLRKYRFNKEFPADELNITDGQELLEFIIDERFRELCGETNHRWCDLRRYGLTVTHVLKPEGQTYSQDMRHYVLPIPELVLEQNPYLVQN</sequence>
<dbReference type="SUPFAM" id="SSF48452">
    <property type="entry name" value="TPR-like"/>
    <property type="match status" value="1"/>
</dbReference>
<accession>A0ABZ0G0V3</accession>
<evidence type="ECO:0000256" key="2">
    <source>
        <dbReference type="ARBA" id="ARBA00006275"/>
    </source>
</evidence>
<keyword evidence="4" id="KW-0472">Membrane</keyword>
<evidence type="ECO:0000256" key="1">
    <source>
        <dbReference type="ARBA" id="ARBA00004442"/>
    </source>
</evidence>